<name>A0A454A7B2_ECOL5</name>
<accession>A0A454A7B2</accession>
<feature type="transmembrane region" description="Helical" evidence="1">
    <location>
        <begin position="96"/>
        <end position="118"/>
    </location>
</feature>
<gene>
    <name evidence="2" type="ordered locus">ECP_2963</name>
</gene>
<reference evidence="2 3" key="1">
    <citation type="journal article" date="2006" name="Mol. Microbiol.">
        <title>Role of pathogenicity island-associated integrases in the genome plasticity of uropathogenic Escherichia coli strain 536.</title>
        <authorList>
            <person name="Hochhut B."/>
            <person name="Wilde C."/>
            <person name="Balling G."/>
            <person name="Middendorf B."/>
            <person name="Dobrindt U."/>
            <person name="Brzuszkiewicz E."/>
            <person name="Gottschalk G."/>
            <person name="Carniel E."/>
            <person name="Hacker J."/>
        </authorList>
    </citation>
    <scope>NUCLEOTIDE SEQUENCE [LARGE SCALE GENOMIC DNA]</scope>
    <source>
        <strain evidence="3">536 / UPEC</strain>
    </source>
</reference>
<keyword evidence="1" id="KW-1133">Transmembrane helix</keyword>
<evidence type="ECO:0000313" key="2">
    <source>
        <dbReference type="EMBL" id="ABG70946.1"/>
    </source>
</evidence>
<keyword evidence="1" id="KW-0812">Transmembrane</keyword>
<dbReference type="EMBL" id="CP000247">
    <property type="protein sequence ID" value="ABG70946.1"/>
    <property type="molecule type" value="Genomic_DNA"/>
</dbReference>
<keyword evidence="1" id="KW-0472">Membrane</keyword>
<dbReference type="KEGG" id="ecp:ECP_2963"/>
<proteinExistence type="predicted"/>
<dbReference type="Proteomes" id="UP000009182">
    <property type="component" value="Chromosome"/>
</dbReference>
<evidence type="ECO:0000313" key="3">
    <source>
        <dbReference type="Proteomes" id="UP000009182"/>
    </source>
</evidence>
<evidence type="ECO:0000256" key="1">
    <source>
        <dbReference type="SAM" id="Phobius"/>
    </source>
</evidence>
<dbReference type="AlphaFoldDB" id="A0A454A7B2"/>
<sequence length="129" mass="14970">MQFQTVRRYKFAQNNQPELQYRQCTRPASAFALPSKSLLAQYVDVLSDVRTSRKQHVGWFETIQMVIYRLISLALTPRRSSSSIRGEHPSRRGNKALKRSLFLTAFAALIAPISKAYYTHKMRQGKRHN</sequence>
<protein>
    <submittedName>
        <fullName evidence="2">Uncharacterized protein</fullName>
    </submittedName>
</protein>
<organism evidence="2 3">
    <name type="scientific">Escherichia coli O6:K15:H31 (strain 536 / UPEC)</name>
    <dbReference type="NCBI Taxonomy" id="362663"/>
    <lineage>
        <taxon>Bacteria</taxon>
        <taxon>Pseudomonadati</taxon>
        <taxon>Pseudomonadota</taxon>
        <taxon>Gammaproteobacteria</taxon>
        <taxon>Enterobacterales</taxon>
        <taxon>Enterobacteriaceae</taxon>
        <taxon>Escherichia</taxon>
    </lineage>
</organism>